<gene>
    <name evidence="3" type="ORF">L9S41_17670</name>
</gene>
<dbReference type="Proteomes" id="UP001060414">
    <property type="component" value="Chromosome"/>
</dbReference>
<protein>
    <recommendedName>
        <fullName evidence="5">Tetratricopeptide repeat-containing protein</fullName>
    </recommendedName>
</protein>
<feature type="chain" id="PRO_5047429992" description="Tetratricopeptide repeat-containing protein" evidence="2">
    <location>
        <begin position="22"/>
        <end position="75"/>
    </location>
</feature>
<evidence type="ECO:0000313" key="3">
    <source>
        <dbReference type="EMBL" id="UWZ79489.1"/>
    </source>
</evidence>
<feature type="region of interest" description="Disordered" evidence="1">
    <location>
        <begin position="52"/>
        <end position="75"/>
    </location>
</feature>
<reference evidence="3" key="1">
    <citation type="journal article" date="2022" name="Environ. Microbiol.">
        <title>Geoalkalibacter halelectricus SAP #1 sp. nov. possessing extracellular electron transfer and mineral#reducing capabilities from a haloalkaline environment.</title>
        <authorList>
            <person name="Yadav S."/>
            <person name="Singh R."/>
            <person name="Sundharam S.S."/>
            <person name="Chaudhary S."/>
            <person name="Krishnamurthi S."/>
            <person name="Patil S.A."/>
        </authorList>
    </citation>
    <scope>NUCLEOTIDE SEQUENCE</scope>
    <source>
        <strain evidence="3">SAP-1</strain>
    </source>
</reference>
<evidence type="ECO:0000313" key="4">
    <source>
        <dbReference type="Proteomes" id="UP001060414"/>
    </source>
</evidence>
<evidence type="ECO:0000256" key="2">
    <source>
        <dbReference type="SAM" id="SignalP"/>
    </source>
</evidence>
<accession>A0ABY5ZP65</accession>
<sequence>MKKWLAVIFLAGMLAGCSDRAAEMYETAQFEELQRNIPRAVKIYQDIVEKHPNSPQADKARARLAELADSGDSPR</sequence>
<dbReference type="InterPro" id="IPR011990">
    <property type="entry name" value="TPR-like_helical_dom_sf"/>
</dbReference>
<organism evidence="3 4">
    <name type="scientific">Geoalkalibacter halelectricus</name>
    <dbReference type="NCBI Taxonomy" id="2847045"/>
    <lineage>
        <taxon>Bacteria</taxon>
        <taxon>Pseudomonadati</taxon>
        <taxon>Thermodesulfobacteriota</taxon>
        <taxon>Desulfuromonadia</taxon>
        <taxon>Desulfuromonadales</taxon>
        <taxon>Geoalkalibacteraceae</taxon>
        <taxon>Geoalkalibacter</taxon>
    </lineage>
</organism>
<dbReference type="Gene3D" id="1.25.40.10">
    <property type="entry name" value="Tetratricopeptide repeat domain"/>
    <property type="match status" value="1"/>
</dbReference>
<evidence type="ECO:0000256" key="1">
    <source>
        <dbReference type="SAM" id="MobiDB-lite"/>
    </source>
</evidence>
<proteinExistence type="predicted"/>
<feature type="signal peptide" evidence="2">
    <location>
        <begin position="1"/>
        <end position="21"/>
    </location>
</feature>
<evidence type="ECO:0008006" key="5">
    <source>
        <dbReference type="Google" id="ProtNLM"/>
    </source>
</evidence>
<keyword evidence="2" id="KW-0732">Signal</keyword>
<name>A0ABY5ZP65_9BACT</name>
<dbReference type="PROSITE" id="PS51257">
    <property type="entry name" value="PROKAR_LIPOPROTEIN"/>
    <property type="match status" value="1"/>
</dbReference>
<dbReference type="RefSeq" id="WP_260747841.1">
    <property type="nucleotide sequence ID" value="NZ_CP092109.1"/>
</dbReference>
<keyword evidence="4" id="KW-1185">Reference proteome</keyword>
<dbReference type="EMBL" id="CP092109">
    <property type="protein sequence ID" value="UWZ79489.1"/>
    <property type="molecule type" value="Genomic_DNA"/>
</dbReference>